<dbReference type="InterPro" id="IPR056884">
    <property type="entry name" value="NPHP3-like_N"/>
</dbReference>
<dbReference type="PANTHER" id="PTHR24198:SF165">
    <property type="entry name" value="ANKYRIN REPEAT-CONTAINING PROTEIN-RELATED"/>
    <property type="match status" value="1"/>
</dbReference>
<dbReference type="InterPro" id="IPR027417">
    <property type="entry name" value="P-loop_NTPase"/>
</dbReference>
<evidence type="ECO:0000256" key="4">
    <source>
        <dbReference type="SAM" id="SignalP"/>
    </source>
</evidence>
<feature type="repeat" description="ANK" evidence="3">
    <location>
        <begin position="1449"/>
        <end position="1481"/>
    </location>
</feature>
<evidence type="ECO:0000259" key="7">
    <source>
        <dbReference type="Pfam" id="PF24883"/>
    </source>
</evidence>
<evidence type="ECO:0000256" key="3">
    <source>
        <dbReference type="PROSITE-ProRule" id="PRU00023"/>
    </source>
</evidence>
<gene>
    <name evidence="8" type="ORF">PENSTE_c006G08700</name>
</gene>
<dbReference type="InterPro" id="IPR054471">
    <property type="entry name" value="GPIID_WHD"/>
</dbReference>
<dbReference type="Pfam" id="PF01048">
    <property type="entry name" value="PNP_UDP_1"/>
    <property type="match status" value="1"/>
</dbReference>
<protein>
    <submittedName>
        <fullName evidence="8">Uncharacterized protein</fullName>
    </submittedName>
</protein>
<dbReference type="PRINTS" id="PR01415">
    <property type="entry name" value="ANKYRIN"/>
</dbReference>
<evidence type="ECO:0000259" key="5">
    <source>
        <dbReference type="Pfam" id="PF01048"/>
    </source>
</evidence>
<keyword evidence="2 3" id="KW-0040">ANK repeat</keyword>
<proteinExistence type="predicted"/>
<evidence type="ECO:0000259" key="6">
    <source>
        <dbReference type="Pfam" id="PF22939"/>
    </source>
</evidence>
<feature type="repeat" description="ANK" evidence="3">
    <location>
        <begin position="1214"/>
        <end position="1246"/>
    </location>
</feature>
<feature type="domain" description="Nephrocystin 3-like N-terminal" evidence="7">
    <location>
        <begin position="383"/>
        <end position="543"/>
    </location>
</feature>
<feature type="domain" description="GPI inositol-deacylase winged helix" evidence="6">
    <location>
        <begin position="659"/>
        <end position="733"/>
    </location>
</feature>
<dbReference type="PANTHER" id="PTHR24198">
    <property type="entry name" value="ANKYRIN REPEAT AND PROTEIN KINASE DOMAIN-CONTAINING PROTEIN"/>
    <property type="match status" value="1"/>
</dbReference>
<dbReference type="InterPro" id="IPR002110">
    <property type="entry name" value="Ankyrin_rpt"/>
</dbReference>
<keyword evidence="1" id="KW-0677">Repeat</keyword>
<dbReference type="Gene3D" id="3.40.50.1580">
    <property type="entry name" value="Nucleoside phosphorylase domain"/>
    <property type="match status" value="1"/>
</dbReference>
<dbReference type="Gene3D" id="1.25.40.20">
    <property type="entry name" value="Ankyrin repeat-containing domain"/>
    <property type="match status" value="5"/>
</dbReference>
<feature type="repeat" description="ANK" evidence="3">
    <location>
        <begin position="1284"/>
        <end position="1316"/>
    </location>
</feature>
<dbReference type="Pfam" id="PF22939">
    <property type="entry name" value="WHD_GPIID"/>
    <property type="match status" value="1"/>
</dbReference>
<feature type="repeat" description="ANK" evidence="3">
    <location>
        <begin position="1416"/>
        <end position="1448"/>
    </location>
</feature>
<dbReference type="Pfam" id="PF00023">
    <property type="entry name" value="Ank"/>
    <property type="match status" value="2"/>
</dbReference>
<dbReference type="Pfam" id="PF12796">
    <property type="entry name" value="Ank_2"/>
    <property type="match status" value="6"/>
</dbReference>
<feature type="repeat" description="ANK" evidence="3">
    <location>
        <begin position="1180"/>
        <end position="1212"/>
    </location>
</feature>
<feature type="chain" id="PRO_5010704002" evidence="4">
    <location>
        <begin position="25"/>
        <end position="1504"/>
    </location>
</feature>
<feature type="domain" description="Nucleoside phosphorylase" evidence="5">
    <location>
        <begin position="10"/>
        <end position="306"/>
    </location>
</feature>
<feature type="repeat" description="ANK" evidence="3">
    <location>
        <begin position="1350"/>
        <end position="1382"/>
    </location>
</feature>
<organism evidence="8 9">
    <name type="scientific">Penicillium steckii</name>
    <dbReference type="NCBI Taxonomy" id="303698"/>
    <lineage>
        <taxon>Eukaryota</taxon>
        <taxon>Fungi</taxon>
        <taxon>Dikarya</taxon>
        <taxon>Ascomycota</taxon>
        <taxon>Pezizomycotina</taxon>
        <taxon>Eurotiomycetes</taxon>
        <taxon>Eurotiomycetidae</taxon>
        <taxon>Eurotiales</taxon>
        <taxon>Aspergillaceae</taxon>
        <taxon>Penicillium</taxon>
    </lineage>
</organism>
<evidence type="ECO:0000256" key="1">
    <source>
        <dbReference type="ARBA" id="ARBA00022737"/>
    </source>
</evidence>
<dbReference type="PROSITE" id="PS50297">
    <property type="entry name" value="ANK_REP_REGION"/>
    <property type="match status" value="12"/>
</dbReference>
<feature type="repeat" description="ANK" evidence="3">
    <location>
        <begin position="1030"/>
        <end position="1062"/>
    </location>
</feature>
<dbReference type="Gene3D" id="3.40.50.300">
    <property type="entry name" value="P-loop containing nucleotide triphosphate hydrolases"/>
    <property type="match status" value="1"/>
</dbReference>
<dbReference type="SUPFAM" id="SSF52540">
    <property type="entry name" value="P-loop containing nucleoside triphosphate hydrolases"/>
    <property type="match status" value="1"/>
</dbReference>
<feature type="repeat" description="ANK" evidence="3">
    <location>
        <begin position="1247"/>
        <end position="1283"/>
    </location>
</feature>
<dbReference type="Proteomes" id="UP000191285">
    <property type="component" value="Unassembled WGS sequence"/>
</dbReference>
<dbReference type="InterPro" id="IPR036770">
    <property type="entry name" value="Ankyrin_rpt-contain_sf"/>
</dbReference>
<dbReference type="GO" id="GO:0003824">
    <property type="term" value="F:catalytic activity"/>
    <property type="evidence" value="ECO:0007669"/>
    <property type="project" value="InterPro"/>
</dbReference>
<reference evidence="9" key="1">
    <citation type="journal article" date="2017" name="Nat. Microbiol.">
        <title>Global analysis of biosynthetic gene clusters reveals vast potential of secondary metabolite production in Penicillium species.</title>
        <authorList>
            <person name="Nielsen J.C."/>
            <person name="Grijseels S."/>
            <person name="Prigent S."/>
            <person name="Ji B."/>
            <person name="Dainat J."/>
            <person name="Nielsen K.F."/>
            <person name="Frisvad J.C."/>
            <person name="Workman M."/>
            <person name="Nielsen J."/>
        </authorList>
    </citation>
    <scope>NUCLEOTIDE SEQUENCE [LARGE SCALE GENOMIC DNA]</scope>
    <source>
        <strain evidence="9">IBT 24891</strain>
    </source>
</reference>
<feature type="repeat" description="ANK" evidence="3">
    <location>
        <begin position="960"/>
        <end position="980"/>
    </location>
</feature>
<sequence length="1504" mass="167335">MPTFCHRDYTVALICALPLEMTAAIALLDQRHDDLPPRPNDSNTYILGQIHGHNVAIACLPSGVYGTTSAATVAIQMQSTFESIRFGLLAGIGGGVPSENTDIRLGDVVVSKPTTNLGGVIQYDYGKTVAGGRFERTGVLNKPPPVLLTAVSRLQAEHRLKPSKIPAVLSEAVARNPEMREKFTYRGEDHDILFDSEYDHTDDHNGLGDTCDNCDTRRLVKRVSRPSHDPVIHYGLIASGNQVVKHGHSRDKLARELDILCFEMEAAGLMDTFPCLVIRGICDYSDSHKNKQWQEYSALTAAAYGKELLSVVHASLVMDTLPAGVLPISDVSYWREEPSYTAKLPRSEIVQNDSQAHEEILERMSSYDHERVHRRLSRKRLAGTTRWFIDHPEFRAWFIEKRISSLWCSGKIGSGKTMIATAVVDAAKYELGSPTVFFYCETENQTELSASNLLSSFIRQLYGYICREFRSYLESITKEITKFFGRLKSIFTLCFRGVPNAFYVIDGLDALDREHGKFIMELFKSLLLNPGSQNGARILLLSRDQVPGYINISTFIPGIHQISTSANIMKDISTYIESSITDKTMCRTLTDDHLLIEEIKQRLLTESSGMFLWVYLQLEILWDTCHTDAEIRSALSALPKGLEETYSRCIERIDEKDTRALKVLKWVSFATRPLHIEELREAVAFGQEDTAWNAQKIPRKEYVIGCCANLVVMDSTDDHVYFAHSSIKQYLEKGRERKMQWYPSPTRGILECGELCLAYLSFSDFSLQLEPRKKENATARIQAPSSLSSPILLARYTLPRLLTRPFMRGSWNQRPSISMPFRQIRTSSTPDQLRYKFLAYAVTHWALQTKKINRESPSWPRFERLATCFNETWNIHPWPIGGRSYFSHIHSLFGWAVKEQHQPLLSIALGAGADLKRVCDLPLFGESLPALHVAAKFGCTTILGTLLRFRVCTINLPDIEGYTALHHAASRGHFEICQLLSREKEIKMDVRSISQCTPLWLAASNGHENVVSFLTSLDDQVNVEAKDDSFGQTPLSRAVENGHEAVVKVLLGKGADIEAKSDASGQTPLSLAVENGHEAVTKLLLKMGAEIEGKALGERIFSWAARDGHEAMMKLLIKRGTDIETAFIRAAEDGNKAVVKILFEKGAGIDEERLGKLLLSRAARNGHEAMMKLLIGRGVDIETALIWAAEDGHEAVVKLLLKIGADIEAKPLKSGETPLIRAAQYGHETVVKLLLEKGADIEAKNKSGETPLLRAIFDIAGNGHEAMVRLLLKRGANIEAKDKLGETPLMGAAWNGYEAVVKLLLERGADIETKNELGQTPLARAAECGREAVVKLLLEKGADIEAKDESGETPLIWATRKKYEAVVKLLLERGADIETKNELGQTPLIYAAQYGHEGVVKLLLERGADIEGENKSGETPLLAIMENGYVAMVKLLLERGADIEAKDESGQTPLARAAECRQEAVAKLLLKRGADIEAKNETAETPLVRAAEYGRKAVVKLLVR</sequence>
<feature type="signal peptide" evidence="4">
    <location>
        <begin position="1"/>
        <end position="24"/>
    </location>
</feature>
<dbReference type="PROSITE" id="PS50088">
    <property type="entry name" value="ANK_REPEAT"/>
    <property type="match status" value="12"/>
</dbReference>
<dbReference type="OrthoDB" id="194358at2759"/>
<dbReference type="Pfam" id="PF24883">
    <property type="entry name" value="NPHP3_N"/>
    <property type="match status" value="1"/>
</dbReference>
<dbReference type="SMART" id="SM00248">
    <property type="entry name" value="ANK"/>
    <property type="match status" value="17"/>
</dbReference>
<feature type="repeat" description="ANK" evidence="3">
    <location>
        <begin position="1383"/>
        <end position="1415"/>
    </location>
</feature>
<keyword evidence="9" id="KW-1185">Reference proteome</keyword>
<feature type="repeat" description="ANK" evidence="3">
    <location>
        <begin position="1064"/>
        <end position="1096"/>
    </location>
</feature>
<dbReference type="InterPro" id="IPR035994">
    <property type="entry name" value="Nucleoside_phosphorylase_sf"/>
</dbReference>
<accession>A0A1V6TGI4</accession>
<dbReference type="STRING" id="303698.A0A1V6TGI4"/>
<dbReference type="GO" id="GO:0009116">
    <property type="term" value="P:nucleoside metabolic process"/>
    <property type="evidence" value="ECO:0007669"/>
    <property type="project" value="InterPro"/>
</dbReference>
<evidence type="ECO:0000313" key="8">
    <source>
        <dbReference type="EMBL" id="OQE25447.1"/>
    </source>
</evidence>
<feature type="repeat" description="ANK" evidence="3">
    <location>
        <begin position="1317"/>
        <end position="1349"/>
    </location>
</feature>
<evidence type="ECO:0000256" key="2">
    <source>
        <dbReference type="ARBA" id="ARBA00023043"/>
    </source>
</evidence>
<dbReference type="SUPFAM" id="SSF53167">
    <property type="entry name" value="Purine and uridine phosphorylases"/>
    <property type="match status" value="1"/>
</dbReference>
<dbReference type="InterPro" id="IPR000845">
    <property type="entry name" value="Nucleoside_phosphorylase_d"/>
</dbReference>
<dbReference type="EMBL" id="MLKD01000006">
    <property type="protein sequence ID" value="OQE25447.1"/>
    <property type="molecule type" value="Genomic_DNA"/>
</dbReference>
<dbReference type="SUPFAM" id="SSF48403">
    <property type="entry name" value="Ankyrin repeat"/>
    <property type="match status" value="2"/>
</dbReference>
<comment type="caution">
    <text evidence="8">The sequence shown here is derived from an EMBL/GenBank/DDBJ whole genome shotgun (WGS) entry which is preliminary data.</text>
</comment>
<keyword evidence="4" id="KW-0732">Signal</keyword>
<name>A0A1V6TGI4_9EURO</name>
<evidence type="ECO:0000313" key="9">
    <source>
        <dbReference type="Proteomes" id="UP000191285"/>
    </source>
</evidence>